<dbReference type="AlphaFoldDB" id="A0AA36GAA3"/>
<evidence type="ECO:0000313" key="2">
    <source>
        <dbReference type="EMBL" id="CAJ0581326.1"/>
    </source>
</evidence>
<keyword evidence="1" id="KW-0175">Coiled coil</keyword>
<reference evidence="2" key="1">
    <citation type="submission" date="2023-06" db="EMBL/GenBank/DDBJ databases">
        <authorList>
            <person name="Delattre M."/>
        </authorList>
    </citation>
    <scope>NUCLEOTIDE SEQUENCE</scope>
    <source>
        <strain evidence="2">AF72</strain>
    </source>
</reference>
<sequence length="142" mass="15994">MSSRTEADIDKEYLSSLEQKLKKLRDPKGKKSTSKALISDLAAQKEHQLFKLITTDVGSASSGFDDNFVEIQPNILQRKIAPHTCAINTQEKLRLVKHDIIQALHQELEEERKQAAEEQTDEQVTEAQAALQIVALKEDAKK</sequence>
<gene>
    <name evidence="2" type="ORF">MSPICULIGERA_LOCUS19489</name>
</gene>
<name>A0AA36GAA3_9BILA</name>
<accession>A0AA36GAA3</accession>
<feature type="coiled-coil region" evidence="1">
    <location>
        <begin position="98"/>
        <end position="128"/>
    </location>
</feature>
<evidence type="ECO:0000256" key="1">
    <source>
        <dbReference type="SAM" id="Coils"/>
    </source>
</evidence>
<proteinExistence type="predicted"/>
<dbReference type="EMBL" id="CATQJA010002663">
    <property type="protein sequence ID" value="CAJ0581326.1"/>
    <property type="molecule type" value="Genomic_DNA"/>
</dbReference>
<evidence type="ECO:0000313" key="3">
    <source>
        <dbReference type="Proteomes" id="UP001177023"/>
    </source>
</evidence>
<dbReference type="Proteomes" id="UP001177023">
    <property type="component" value="Unassembled WGS sequence"/>
</dbReference>
<feature type="non-terminal residue" evidence="2">
    <location>
        <position position="1"/>
    </location>
</feature>
<dbReference type="InterPro" id="IPR028039">
    <property type="entry name" value="CCDC32"/>
</dbReference>
<dbReference type="Pfam" id="PF14989">
    <property type="entry name" value="CCDC32"/>
    <property type="match status" value="1"/>
</dbReference>
<comment type="caution">
    <text evidence="2">The sequence shown here is derived from an EMBL/GenBank/DDBJ whole genome shotgun (WGS) entry which is preliminary data.</text>
</comment>
<protein>
    <submittedName>
        <fullName evidence="2">Uncharacterized protein</fullName>
    </submittedName>
</protein>
<organism evidence="2 3">
    <name type="scientific">Mesorhabditis spiculigera</name>
    <dbReference type="NCBI Taxonomy" id="96644"/>
    <lineage>
        <taxon>Eukaryota</taxon>
        <taxon>Metazoa</taxon>
        <taxon>Ecdysozoa</taxon>
        <taxon>Nematoda</taxon>
        <taxon>Chromadorea</taxon>
        <taxon>Rhabditida</taxon>
        <taxon>Rhabditina</taxon>
        <taxon>Rhabditomorpha</taxon>
        <taxon>Rhabditoidea</taxon>
        <taxon>Rhabditidae</taxon>
        <taxon>Mesorhabditinae</taxon>
        <taxon>Mesorhabditis</taxon>
    </lineage>
</organism>
<keyword evidence="3" id="KW-1185">Reference proteome</keyword>